<gene>
    <name evidence="10" type="primary">dacA</name>
    <name evidence="12" type="ORF">BBG48_000180</name>
</gene>
<dbReference type="PROSITE" id="PS51794">
    <property type="entry name" value="DAC"/>
    <property type="match status" value="1"/>
</dbReference>
<evidence type="ECO:0000256" key="5">
    <source>
        <dbReference type="ARBA" id="ARBA00022695"/>
    </source>
</evidence>
<keyword evidence="3 10" id="KW-0808">Transferase</keyword>
<evidence type="ECO:0000256" key="2">
    <source>
        <dbReference type="ARBA" id="ARBA00022475"/>
    </source>
</evidence>
<dbReference type="FunFam" id="3.40.1700.10:FF:000002">
    <property type="entry name" value="Diadenylate cyclase"/>
    <property type="match status" value="1"/>
</dbReference>
<evidence type="ECO:0000259" key="11">
    <source>
        <dbReference type="PROSITE" id="PS51794"/>
    </source>
</evidence>
<keyword evidence="4 10" id="KW-0812">Transmembrane</keyword>
<dbReference type="GO" id="GO:0005524">
    <property type="term" value="F:ATP binding"/>
    <property type="evidence" value="ECO:0007669"/>
    <property type="project" value="UniProtKB-UniRule"/>
</dbReference>
<dbReference type="Pfam" id="PF02457">
    <property type="entry name" value="DAC"/>
    <property type="match status" value="1"/>
</dbReference>
<evidence type="ECO:0000256" key="1">
    <source>
        <dbReference type="ARBA" id="ARBA00000877"/>
    </source>
</evidence>
<comment type="function">
    <text evidence="10">Catalyzes the condensation of 2 ATP molecules into cyclic di-AMP (c-di-AMP), a second messenger used to regulate differing processes in different bacteria.</text>
</comment>
<keyword evidence="8 10" id="KW-1133">Transmembrane helix</keyword>
<dbReference type="NCBIfam" id="TIGR00159">
    <property type="entry name" value="diadenylate cyclase CdaA"/>
    <property type="match status" value="1"/>
</dbReference>
<evidence type="ECO:0000256" key="7">
    <source>
        <dbReference type="ARBA" id="ARBA00022840"/>
    </source>
</evidence>
<dbReference type="AlphaFoldDB" id="A0A371IPG4"/>
<dbReference type="PIRSF" id="PIRSF004793">
    <property type="entry name" value="UCP004793"/>
    <property type="match status" value="1"/>
</dbReference>
<comment type="caution">
    <text evidence="12">The sequence shown here is derived from an EMBL/GenBank/DDBJ whole genome shotgun (WGS) entry which is preliminary data.</text>
</comment>
<evidence type="ECO:0000313" key="12">
    <source>
        <dbReference type="EMBL" id="RDY22356.1"/>
    </source>
</evidence>
<dbReference type="Proteomes" id="UP000093352">
    <property type="component" value="Unassembled WGS sequence"/>
</dbReference>
<keyword evidence="5 10" id="KW-0548">Nucleotidyltransferase</keyword>
<comment type="similarity">
    <text evidence="10">Belongs to the adenylate cyclase family. DacA/CdaA subfamily.</text>
</comment>
<dbReference type="STRING" id="1871336.BBG48_00475"/>
<keyword evidence="7 10" id="KW-0067">ATP-binding</keyword>
<dbReference type="PANTHER" id="PTHR34185:SF1">
    <property type="entry name" value="DIADENYLATE CYCLASE"/>
    <property type="match status" value="1"/>
</dbReference>
<evidence type="ECO:0000313" key="13">
    <source>
        <dbReference type="Proteomes" id="UP000093352"/>
    </source>
</evidence>
<dbReference type="InterPro" id="IPR045585">
    <property type="entry name" value="CdaA_N"/>
</dbReference>
<dbReference type="Gene3D" id="3.40.1700.10">
    <property type="entry name" value="DNA integrity scanning protein, DisA, N-terminal domain"/>
    <property type="match status" value="1"/>
</dbReference>
<dbReference type="GO" id="GO:0106408">
    <property type="term" value="F:diadenylate cyclase activity"/>
    <property type="evidence" value="ECO:0007669"/>
    <property type="project" value="UniProtKB-EC"/>
</dbReference>
<feature type="domain" description="DAC" evidence="11">
    <location>
        <begin position="83"/>
        <end position="243"/>
    </location>
</feature>
<protein>
    <recommendedName>
        <fullName evidence="10">Diadenylate cyclase</fullName>
        <shortName evidence="10">DAC</shortName>
        <ecNumber evidence="10">2.7.7.85</ecNumber>
    </recommendedName>
    <alternativeName>
        <fullName evidence="10">Cyclic-di-AMP synthase</fullName>
        <shortName evidence="10">c-di-AMP synthase</shortName>
    </alternativeName>
</protein>
<dbReference type="EMBL" id="MBEW02000001">
    <property type="protein sequence ID" value="RDY22356.1"/>
    <property type="molecule type" value="Genomic_DNA"/>
</dbReference>
<keyword evidence="2 10" id="KW-1003">Cell membrane</keyword>
<dbReference type="PANTHER" id="PTHR34185">
    <property type="entry name" value="DIADENYLATE CYCLASE"/>
    <property type="match status" value="1"/>
</dbReference>
<evidence type="ECO:0000256" key="4">
    <source>
        <dbReference type="ARBA" id="ARBA00022692"/>
    </source>
</evidence>
<evidence type="ECO:0000256" key="10">
    <source>
        <dbReference type="HAMAP-Rule" id="MF_01499"/>
    </source>
</evidence>
<keyword evidence="9 10" id="KW-0472">Membrane</keyword>
<dbReference type="InterPro" id="IPR014046">
    <property type="entry name" value="C-di-AMP_synthase"/>
</dbReference>
<evidence type="ECO:0000256" key="6">
    <source>
        <dbReference type="ARBA" id="ARBA00022741"/>
    </source>
</evidence>
<organism evidence="12 13">
    <name type="scientific">Criibacterium bergeronii</name>
    <dbReference type="NCBI Taxonomy" id="1871336"/>
    <lineage>
        <taxon>Bacteria</taxon>
        <taxon>Bacillati</taxon>
        <taxon>Bacillota</taxon>
        <taxon>Clostridia</taxon>
        <taxon>Peptostreptococcales</taxon>
        <taxon>Filifactoraceae</taxon>
        <taxon>Criibacterium</taxon>
    </lineage>
</organism>
<evidence type="ECO:0000256" key="8">
    <source>
        <dbReference type="ARBA" id="ARBA00022989"/>
    </source>
</evidence>
<comment type="subunit">
    <text evidence="10">Probably a homodimer.</text>
</comment>
<dbReference type="SUPFAM" id="SSF143597">
    <property type="entry name" value="YojJ-like"/>
    <property type="match status" value="1"/>
</dbReference>
<accession>A0A371IPG4</accession>
<reference evidence="12 13" key="1">
    <citation type="journal article" date="2016" name="Genome Announc.">
        <title>Draft Genome Sequence of Criibacterium bergeronii gen. nov., sp. nov., Strain CCRI-22567T, Isolated from a Vaginal Sample from a Woman with Bacterial Vaginosis.</title>
        <authorList>
            <person name="Maheux A.F."/>
            <person name="Berube E."/>
            <person name="Boudreau D.K."/>
            <person name="Raymond F."/>
            <person name="Corbeil J."/>
            <person name="Roy P.H."/>
            <person name="Boissinot M."/>
            <person name="Omar R.F."/>
        </authorList>
    </citation>
    <scope>NUCLEOTIDE SEQUENCE [LARGE SCALE GENOMIC DNA]</scope>
    <source>
        <strain evidence="12 13">CCRI-22567</strain>
    </source>
</reference>
<dbReference type="Pfam" id="PF19293">
    <property type="entry name" value="CdaA_N"/>
    <property type="match status" value="1"/>
</dbReference>
<name>A0A371IPG4_9FIRM</name>
<dbReference type="GO" id="GO:0006171">
    <property type="term" value="P:cAMP biosynthetic process"/>
    <property type="evidence" value="ECO:0007669"/>
    <property type="project" value="InterPro"/>
</dbReference>
<dbReference type="HAMAP" id="MF_01499">
    <property type="entry name" value="DacA"/>
    <property type="match status" value="1"/>
</dbReference>
<dbReference type="InterPro" id="IPR036888">
    <property type="entry name" value="DNA_integrity_DisA_N_sf"/>
</dbReference>
<dbReference type="InterPro" id="IPR003390">
    <property type="entry name" value="DNA_integrity_scan_DisA_N"/>
</dbReference>
<dbReference type="GO" id="GO:0004016">
    <property type="term" value="F:adenylate cyclase activity"/>
    <property type="evidence" value="ECO:0007669"/>
    <property type="project" value="UniProtKB-UniRule"/>
</dbReference>
<comment type="catalytic activity">
    <reaction evidence="1 10">
        <text>2 ATP = 3',3'-c-di-AMP + 2 diphosphate</text>
        <dbReference type="Rhea" id="RHEA:35655"/>
        <dbReference type="ChEBI" id="CHEBI:30616"/>
        <dbReference type="ChEBI" id="CHEBI:33019"/>
        <dbReference type="ChEBI" id="CHEBI:71500"/>
        <dbReference type="EC" id="2.7.7.85"/>
    </reaction>
</comment>
<keyword evidence="6 10" id="KW-0547">Nucleotide-binding</keyword>
<dbReference type="InterPro" id="IPR050338">
    <property type="entry name" value="DisA"/>
</dbReference>
<evidence type="ECO:0000256" key="3">
    <source>
        <dbReference type="ARBA" id="ARBA00022679"/>
    </source>
</evidence>
<dbReference type="EC" id="2.7.7.85" evidence="10"/>
<proteinExistence type="inferred from homology"/>
<sequence>MYSLIDLVTHIKLTDILDIFIVSYVTFKIYELIKETRAQQLVKGIIIILLSLKLSEFCHLYTVNWILRNTMTVGLIAIIVVFQPELRRVLEYLGTTKLILKSDKNGLGKIQDTIEETVSACLSLSRQKIGALIVFERDIGLNEIAQTGTFLNADISRGLLINIFIPNTPLHDGAVLIRHNKIISAACFLPLTENKSLSKELGTRHRAALGITEHSDCVSLVVSEETGAISIGIRGRLYRDLSEDRLRTLMQQNLIDYANLKSEEKAVDKDYVGLEDIEVSKDDVKKSEVKSNE</sequence>
<dbReference type="InterPro" id="IPR034701">
    <property type="entry name" value="CdaA"/>
</dbReference>
<evidence type="ECO:0000256" key="9">
    <source>
        <dbReference type="ARBA" id="ARBA00023136"/>
    </source>
</evidence>
<keyword evidence="13" id="KW-1185">Reference proteome</keyword>